<evidence type="ECO:0000256" key="6">
    <source>
        <dbReference type="ARBA" id="ARBA00023136"/>
    </source>
</evidence>
<dbReference type="PANTHER" id="PTHR30069">
    <property type="entry name" value="TONB-DEPENDENT OUTER MEMBRANE RECEPTOR"/>
    <property type="match status" value="1"/>
</dbReference>
<keyword evidence="2" id="KW-0813">Transport</keyword>
<keyword evidence="3" id="KW-1134">Transmembrane beta strand</keyword>
<dbReference type="EMBL" id="JBJXVJ010000004">
    <property type="protein sequence ID" value="MFN1219272.1"/>
    <property type="molecule type" value="Genomic_DNA"/>
</dbReference>
<sequence length="789" mass="90385">MNVIKVISTVLSTSCILYSVSAQDVKKINIKGRILSEQTMLPLESATINLLSAEGSEKLQTISTDKNGEFRIEANAGRYDMEIQAASFKPVLLKNKEISGDTDLGNILLQEDYQQVETVNITGEKSNLSINLDKKTFYVGKDLLSKGGNANDILNNVPSVNVDAAGTVSLRGNAGVRVIINGKPSVISMNNGLEQIPASHIEKIEVITNPSAKYEAQGAAGIINIVLKKNTLTGLNGSIQAGAGDPTNYNGNVNLSYKTEKFNLFSNTGVRFRDLQIRTERIQTTLNSSVKNILRQNDLTERRDQAYNFYIGGDYYINPKNTLTGSFYHSTLIVRNNTDYDYDYFNADNTPHSSVFRFEHYKEPKKYNQLELSHVKTFEQKDKSWTTSLRYDFWNDDENQNISQRNLFPDEGPDDRLTTRNIESSNDIYIQSDYVSEKDNSKFEIGVRGDLRAIKSDYWARSNGLLLPDYENKLNYDENLFGAYMQWGNKKNKWSYLLGLRTELSLIGISDRKGLFTADKHYIDFFPTLHLGYKLTEKTDLQLSYSRRINRPEFWQLNPFGGLSDLRNLTIGNPDLDPTYTHSIEWSLLSKINKFTVTPSVYYKHTTNYFQYVLKQTEDGNFLRTPVNLDYEERYGLEISSTYKPFAWWNLALNLNYYGFRQKGEFEGKQYGSADTMWTAKINSRMKFPKNFAIESMFSYRGKFQDIQSVNKAVYRLNIAVSKDILKEKMTVSMAFNNIFDSLIERQELNTPDYQLQSTAYGVGRVINLTIAYRFNRKKEEKDRLPDEN</sequence>
<dbReference type="InterPro" id="IPR039426">
    <property type="entry name" value="TonB-dep_rcpt-like"/>
</dbReference>
<dbReference type="Gene3D" id="2.60.40.1120">
    <property type="entry name" value="Carboxypeptidase-like, regulatory domain"/>
    <property type="match status" value="1"/>
</dbReference>
<dbReference type="InterPro" id="IPR012910">
    <property type="entry name" value="Plug_dom"/>
</dbReference>
<evidence type="ECO:0000256" key="2">
    <source>
        <dbReference type="ARBA" id="ARBA00022448"/>
    </source>
</evidence>
<comment type="caution">
    <text evidence="10">The sequence shown here is derived from an EMBL/GenBank/DDBJ whole genome shotgun (WGS) entry which is preliminary data.</text>
</comment>
<gene>
    <name evidence="10" type="ORF">ACKW6Q_20090</name>
</gene>
<keyword evidence="10" id="KW-0675">Receptor</keyword>
<evidence type="ECO:0000256" key="4">
    <source>
        <dbReference type="ARBA" id="ARBA00022692"/>
    </source>
</evidence>
<evidence type="ECO:0000313" key="11">
    <source>
        <dbReference type="Proteomes" id="UP001634154"/>
    </source>
</evidence>
<feature type="domain" description="Outer membrane protein beta-barrel" evidence="9">
    <location>
        <begin position="376"/>
        <end position="773"/>
    </location>
</feature>
<keyword evidence="6" id="KW-0472">Membrane</keyword>
<keyword evidence="5" id="KW-0732">Signal</keyword>
<dbReference type="Gene3D" id="2.170.130.10">
    <property type="entry name" value="TonB-dependent receptor, plug domain"/>
    <property type="match status" value="1"/>
</dbReference>
<dbReference type="Proteomes" id="UP001634154">
    <property type="component" value="Unassembled WGS sequence"/>
</dbReference>
<dbReference type="InterPro" id="IPR037066">
    <property type="entry name" value="Plug_dom_sf"/>
</dbReference>
<proteinExistence type="predicted"/>
<dbReference type="RefSeq" id="WP_409358004.1">
    <property type="nucleotide sequence ID" value="NZ_JBJXVJ010000004.1"/>
</dbReference>
<dbReference type="SUPFAM" id="SSF49464">
    <property type="entry name" value="Carboxypeptidase regulatory domain-like"/>
    <property type="match status" value="1"/>
</dbReference>
<dbReference type="Pfam" id="PF14905">
    <property type="entry name" value="OMP_b-brl_3"/>
    <property type="match status" value="1"/>
</dbReference>
<dbReference type="InterPro" id="IPR036942">
    <property type="entry name" value="Beta-barrel_TonB_sf"/>
</dbReference>
<keyword evidence="11" id="KW-1185">Reference proteome</keyword>
<protein>
    <submittedName>
        <fullName evidence="10">TonB-dependent receptor domain-containing protein</fullName>
    </submittedName>
</protein>
<evidence type="ECO:0000256" key="5">
    <source>
        <dbReference type="ARBA" id="ARBA00022729"/>
    </source>
</evidence>
<dbReference type="SUPFAM" id="SSF56935">
    <property type="entry name" value="Porins"/>
    <property type="match status" value="1"/>
</dbReference>
<dbReference type="InterPro" id="IPR008969">
    <property type="entry name" value="CarboxyPept-like_regulatory"/>
</dbReference>
<keyword evidence="4" id="KW-0812">Transmembrane</keyword>
<dbReference type="Pfam" id="PF07715">
    <property type="entry name" value="Plug"/>
    <property type="match status" value="1"/>
</dbReference>
<evidence type="ECO:0000259" key="9">
    <source>
        <dbReference type="Pfam" id="PF14905"/>
    </source>
</evidence>
<reference evidence="10 11" key="1">
    <citation type="submission" date="2024-12" db="EMBL/GenBank/DDBJ databases">
        <title>Draft genome sequence of Chryseobacterium kwangjuense AG447.</title>
        <authorList>
            <person name="Cheptsov V.S."/>
            <person name="Belov A."/>
            <person name="Zavarzina A.G."/>
        </authorList>
    </citation>
    <scope>NUCLEOTIDE SEQUENCE [LARGE SCALE GENOMIC DNA]</scope>
    <source>
        <strain evidence="10 11">AG447</strain>
    </source>
</reference>
<dbReference type="InterPro" id="IPR041700">
    <property type="entry name" value="OMP_b-brl_3"/>
</dbReference>
<dbReference type="Gene3D" id="2.40.170.20">
    <property type="entry name" value="TonB-dependent receptor, beta-barrel domain"/>
    <property type="match status" value="1"/>
</dbReference>
<accession>A0ABW9K950</accession>
<evidence type="ECO:0000313" key="10">
    <source>
        <dbReference type="EMBL" id="MFN1219272.1"/>
    </source>
</evidence>
<dbReference type="PANTHER" id="PTHR30069:SF29">
    <property type="entry name" value="HEMOGLOBIN AND HEMOGLOBIN-HAPTOGLOBIN-BINDING PROTEIN 1-RELATED"/>
    <property type="match status" value="1"/>
</dbReference>
<evidence type="ECO:0000256" key="1">
    <source>
        <dbReference type="ARBA" id="ARBA00004571"/>
    </source>
</evidence>
<feature type="domain" description="TonB-dependent receptor plug" evidence="8">
    <location>
        <begin position="147"/>
        <end position="222"/>
    </location>
</feature>
<evidence type="ECO:0000256" key="7">
    <source>
        <dbReference type="ARBA" id="ARBA00023237"/>
    </source>
</evidence>
<organism evidence="10 11">
    <name type="scientific">Chryseobacterium kwangjuense</name>
    <dbReference type="NCBI Taxonomy" id="267125"/>
    <lineage>
        <taxon>Bacteria</taxon>
        <taxon>Pseudomonadati</taxon>
        <taxon>Bacteroidota</taxon>
        <taxon>Flavobacteriia</taxon>
        <taxon>Flavobacteriales</taxon>
        <taxon>Weeksellaceae</taxon>
        <taxon>Chryseobacterium group</taxon>
        <taxon>Chryseobacterium</taxon>
    </lineage>
</organism>
<comment type="subcellular location">
    <subcellularLocation>
        <location evidence="1">Cell outer membrane</location>
        <topology evidence="1">Multi-pass membrane protein</topology>
    </subcellularLocation>
</comment>
<name>A0ABW9K950_9FLAO</name>
<keyword evidence="7" id="KW-0998">Cell outer membrane</keyword>
<evidence type="ECO:0000256" key="3">
    <source>
        <dbReference type="ARBA" id="ARBA00022452"/>
    </source>
</evidence>
<evidence type="ECO:0000259" key="8">
    <source>
        <dbReference type="Pfam" id="PF07715"/>
    </source>
</evidence>